<protein>
    <submittedName>
        <fullName evidence="2">Uncharacterized protein</fullName>
    </submittedName>
</protein>
<evidence type="ECO:0000256" key="1">
    <source>
        <dbReference type="SAM" id="Phobius"/>
    </source>
</evidence>
<name>A0AAW9FF19_9HYPH</name>
<evidence type="ECO:0000313" key="3">
    <source>
        <dbReference type="EMBL" id="MDX8332401.1"/>
    </source>
</evidence>
<evidence type="ECO:0000313" key="4">
    <source>
        <dbReference type="Proteomes" id="UP001277561"/>
    </source>
</evidence>
<evidence type="ECO:0000313" key="2">
    <source>
        <dbReference type="EMBL" id="MDX8305192.1"/>
    </source>
</evidence>
<reference evidence="2 4" key="1">
    <citation type="journal article" date="2023" name="Phytobiomes J">
        <title>Deciphering the key players within the bacterial microbiota associated with aerial crown gall tumors on rhododendron: Insights into the gallobiome.</title>
        <authorList>
            <person name="Kuzmanovic N."/>
            <person name="Nesme J."/>
            <person name="Wolf J."/>
            <person name="Neumann-Schaal M."/>
            <person name="Petersen J."/>
            <person name="Fernandez-Gnecco G."/>
            <person name="Sproeer C."/>
            <person name="Bunk B."/>
            <person name="Overmann J."/>
            <person name="Sorensen S.J."/>
            <person name="Idczak E."/>
            <person name="Smalla K."/>
        </authorList>
    </citation>
    <scope>NUCLEOTIDE SEQUENCE</scope>
    <source>
        <strain evidence="2">Rho-11.1</strain>
        <strain evidence="3">Rho-14.1</strain>
        <strain evidence="4">rho-14.1</strain>
    </source>
</reference>
<keyword evidence="1" id="KW-0472">Membrane</keyword>
<sequence>MIDYRWSKLSPNFFGLHPSFLIFFPLWLGAVSTSSGLGYIVFIAALLYIVYLVLAGRRQLGPLEYTNYLWCRFVLGFEWRVREW</sequence>
<keyword evidence="1" id="KW-0812">Transmembrane</keyword>
<gene>
    <name evidence="2" type="ORF">RMR22_23360</name>
    <name evidence="3" type="ORF">RMS29_24645</name>
</gene>
<accession>A0AAW9FF19</accession>
<organism evidence="2">
    <name type="scientific">Agrobacterium rosae</name>
    <dbReference type="NCBI Taxonomy" id="1972867"/>
    <lineage>
        <taxon>Bacteria</taxon>
        <taxon>Pseudomonadati</taxon>
        <taxon>Pseudomonadota</taxon>
        <taxon>Alphaproteobacteria</taxon>
        <taxon>Hyphomicrobiales</taxon>
        <taxon>Rhizobiaceae</taxon>
        <taxon>Rhizobium/Agrobacterium group</taxon>
        <taxon>Agrobacterium</taxon>
    </lineage>
</organism>
<dbReference type="Proteomes" id="UP001277561">
    <property type="component" value="Unassembled WGS sequence"/>
</dbReference>
<dbReference type="AlphaFoldDB" id="A0AAW9FF19"/>
<dbReference type="EMBL" id="JAVRAD010000017">
    <property type="protein sequence ID" value="MDX8332401.1"/>
    <property type="molecule type" value="Genomic_DNA"/>
</dbReference>
<keyword evidence="1" id="KW-1133">Transmembrane helix</keyword>
<dbReference type="RefSeq" id="WP_234625021.1">
    <property type="nucleotide sequence ID" value="NZ_CP192770.1"/>
</dbReference>
<proteinExistence type="predicted"/>
<keyword evidence="4" id="KW-1185">Reference proteome</keyword>
<dbReference type="EMBL" id="JAVRAF010000014">
    <property type="protein sequence ID" value="MDX8305192.1"/>
    <property type="molecule type" value="Genomic_DNA"/>
</dbReference>
<feature type="transmembrane region" description="Helical" evidence="1">
    <location>
        <begin position="12"/>
        <end position="30"/>
    </location>
</feature>
<feature type="transmembrane region" description="Helical" evidence="1">
    <location>
        <begin position="36"/>
        <end position="54"/>
    </location>
</feature>
<comment type="caution">
    <text evidence="2">The sequence shown here is derived from an EMBL/GenBank/DDBJ whole genome shotgun (WGS) entry which is preliminary data.</text>
</comment>